<accession>A0ABX9BET0</accession>
<gene>
    <name evidence="1" type="ORF">DET54_1149</name>
</gene>
<sequence length="39" mass="4800">MYIYERLEEFEGVTREELEHFIKTNFELYGGIKPVKDYL</sequence>
<reference evidence="1 2" key="1">
    <citation type="submission" date="2018-06" db="EMBL/GenBank/DDBJ databases">
        <title>Freshwater and sediment microbial communities from various areas in North America, analyzing microbe dynamics in response to fracking.</title>
        <authorList>
            <person name="Lamendella R."/>
        </authorList>
    </citation>
    <scope>NUCLEOTIDE SEQUENCE [LARGE SCALE GENOMIC DNA]</scope>
    <source>
        <strain evidence="1 2">NG-13</strain>
    </source>
</reference>
<comment type="caution">
    <text evidence="1">The sequence shown here is derived from an EMBL/GenBank/DDBJ whole genome shotgun (WGS) entry which is preliminary data.</text>
</comment>
<protein>
    <submittedName>
        <fullName evidence="1">Uncharacterized protein</fullName>
    </submittedName>
</protein>
<evidence type="ECO:0000313" key="2">
    <source>
        <dbReference type="Proteomes" id="UP000248827"/>
    </source>
</evidence>
<dbReference type="Proteomes" id="UP000248827">
    <property type="component" value="Unassembled WGS sequence"/>
</dbReference>
<keyword evidence="2" id="KW-1185">Reference proteome</keyword>
<evidence type="ECO:0000313" key="1">
    <source>
        <dbReference type="EMBL" id="RAI89541.1"/>
    </source>
</evidence>
<proteinExistence type="predicted"/>
<name>A0ABX9BET0_9BACL</name>
<dbReference type="EMBL" id="QLLI01000014">
    <property type="protein sequence ID" value="RAI89541.1"/>
    <property type="molecule type" value="Genomic_DNA"/>
</dbReference>
<organism evidence="1 2">
    <name type="scientific">Paenibacillus pabuli</name>
    <dbReference type="NCBI Taxonomy" id="1472"/>
    <lineage>
        <taxon>Bacteria</taxon>
        <taxon>Bacillati</taxon>
        <taxon>Bacillota</taxon>
        <taxon>Bacilli</taxon>
        <taxon>Bacillales</taxon>
        <taxon>Paenibacillaceae</taxon>
        <taxon>Paenibacillus</taxon>
    </lineage>
</organism>